<evidence type="ECO:0000259" key="2">
    <source>
        <dbReference type="Pfam" id="PF19830"/>
    </source>
</evidence>
<evidence type="ECO:0000313" key="3">
    <source>
        <dbReference type="EMBL" id="MFC0563674.1"/>
    </source>
</evidence>
<gene>
    <name evidence="3" type="ORF">ACFFHU_05780</name>
</gene>
<feature type="transmembrane region" description="Helical" evidence="1">
    <location>
        <begin position="115"/>
        <end position="133"/>
    </location>
</feature>
<organism evidence="3 4">
    <name type="scientific">Plantactinospora siamensis</name>
    <dbReference type="NCBI Taxonomy" id="555372"/>
    <lineage>
        <taxon>Bacteria</taxon>
        <taxon>Bacillati</taxon>
        <taxon>Actinomycetota</taxon>
        <taxon>Actinomycetes</taxon>
        <taxon>Micromonosporales</taxon>
        <taxon>Micromonosporaceae</taxon>
        <taxon>Plantactinospora</taxon>
    </lineage>
</organism>
<feature type="transmembrane region" description="Helical" evidence="1">
    <location>
        <begin position="286"/>
        <end position="304"/>
    </location>
</feature>
<sequence length="564" mass="59981">MLGYLVAGVAVTARLWRHLDRMVLTDNDQILFEWMLARAAQAVRHLDNPLYSSHLNAPDGVNLMANTSVLGLGIPLAPLTWAFGPTVTLRLIIVLALAGTAAAWYLLLSRRLVSSRGAAAVGGLFCGFAPGMISQATCHLHMISQFVVPAIIAVALPSADGRTVRRGLLLGLLVAYQVFLGEEVLAFLVLALGVFCLAYLAARPGAVRRAGPLLGRLAVAAPTAGVLLAYPLWFQFRGPGSYQGMPFSTANFALDVASYTSMSRQAITGSDAVPGLLSPNLSEESSFFGLSLIVLAAVVVVWQWRRPLVRALAATAVVFAALSLGTEIRFEHRDTGIPGPYRLVSELPVLDLVVPSRLALICVPVLAILLAISLDTVYRLPRLAGGGALPVRLLWTGAVVAVLLPLVPTPLRSKPAWPVPDFVASGQWRSYVPPGRTLVAVPPTSGGEATNGMYWSARTGLAFTTPGGYFIGPTGPADRQARWGAPDRPTAVLLDRVAFTGDIPAVGPEQRAEAVDDLRYWRAAVVVQGGLTRGAPVKETLDRLLGPGRFIAGAWVWDVRPLTG</sequence>
<keyword evidence="1" id="KW-0812">Transmembrane</keyword>
<protein>
    <recommendedName>
        <fullName evidence="2">DUF6311 domain-containing protein</fullName>
    </recommendedName>
</protein>
<feature type="transmembrane region" description="Helical" evidence="1">
    <location>
        <begin position="311"/>
        <end position="330"/>
    </location>
</feature>
<keyword evidence="1" id="KW-0472">Membrane</keyword>
<accession>A0ABV6NTD6</accession>
<feature type="transmembrane region" description="Helical" evidence="1">
    <location>
        <begin position="358"/>
        <end position="377"/>
    </location>
</feature>
<dbReference type="Pfam" id="PF19830">
    <property type="entry name" value="DUF6311"/>
    <property type="match status" value="1"/>
</dbReference>
<dbReference type="RefSeq" id="WP_377336471.1">
    <property type="nucleotide sequence ID" value="NZ_JBHLUE010000004.1"/>
</dbReference>
<keyword evidence="4" id="KW-1185">Reference proteome</keyword>
<reference evidence="3 4" key="1">
    <citation type="submission" date="2024-09" db="EMBL/GenBank/DDBJ databases">
        <authorList>
            <person name="Sun Q."/>
            <person name="Mori K."/>
        </authorList>
    </citation>
    <scope>NUCLEOTIDE SEQUENCE [LARGE SCALE GENOMIC DNA]</scope>
    <source>
        <strain evidence="3 4">TBRC 2205</strain>
    </source>
</reference>
<keyword evidence="1" id="KW-1133">Transmembrane helix</keyword>
<feature type="domain" description="DUF6311" evidence="2">
    <location>
        <begin position="25"/>
        <end position="332"/>
    </location>
</feature>
<dbReference type="InterPro" id="IPR046278">
    <property type="entry name" value="DUF6311"/>
</dbReference>
<feature type="transmembrane region" description="Helical" evidence="1">
    <location>
        <begin position="185"/>
        <end position="202"/>
    </location>
</feature>
<dbReference type="EMBL" id="JBHLUE010000004">
    <property type="protein sequence ID" value="MFC0563674.1"/>
    <property type="molecule type" value="Genomic_DNA"/>
</dbReference>
<feature type="transmembrane region" description="Helical" evidence="1">
    <location>
        <begin position="389"/>
        <end position="407"/>
    </location>
</feature>
<evidence type="ECO:0000313" key="4">
    <source>
        <dbReference type="Proteomes" id="UP001589894"/>
    </source>
</evidence>
<feature type="transmembrane region" description="Helical" evidence="1">
    <location>
        <begin position="214"/>
        <end position="233"/>
    </location>
</feature>
<name>A0ABV6NTD6_9ACTN</name>
<dbReference type="Proteomes" id="UP001589894">
    <property type="component" value="Unassembled WGS sequence"/>
</dbReference>
<comment type="caution">
    <text evidence="3">The sequence shown here is derived from an EMBL/GenBank/DDBJ whole genome shotgun (WGS) entry which is preliminary data.</text>
</comment>
<evidence type="ECO:0000256" key="1">
    <source>
        <dbReference type="SAM" id="Phobius"/>
    </source>
</evidence>
<feature type="transmembrane region" description="Helical" evidence="1">
    <location>
        <begin position="89"/>
        <end position="108"/>
    </location>
</feature>
<proteinExistence type="predicted"/>